<proteinExistence type="predicted"/>
<keyword evidence="2" id="KW-1185">Reference proteome</keyword>
<reference evidence="1" key="1">
    <citation type="journal article" date="2021" name="Genome Biol. Evol.">
        <title>A High-Quality Reference Genome for a Parasitic Bivalve with Doubly Uniparental Inheritance (Bivalvia: Unionida).</title>
        <authorList>
            <person name="Smith C.H."/>
        </authorList>
    </citation>
    <scope>NUCLEOTIDE SEQUENCE</scope>
    <source>
        <strain evidence="1">CHS0354</strain>
    </source>
</reference>
<dbReference type="EMBL" id="JAEAOA010000602">
    <property type="protein sequence ID" value="KAK3604675.1"/>
    <property type="molecule type" value="Genomic_DNA"/>
</dbReference>
<comment type="caution">
    <text evidence="1">The sequence shown here is derived from an EMBL/GenBank/DDBJ whole genome shotgun (WGS) entry which is preliminary data.</text>
</comment>
<protein>
    <submittedName>
        <fullName evidence="1">Uncharacterized protein</fullName>
    </submittedName>
</protein>
<sequence length="90" mass="9684">MATYIVGLVKDTLPDDIDLPDVDKHMIQADIDYCKQGSSGSDRSSDPGVGNEVSCRFSMSHSIDSDGYSTIGGGPTMDKTQYNNSQYVAL</sequence>
<evidence type="ECO:0000313" key="2">
    <source>
        <dbReference type="Proteomes" id="UP001195483"/>
    </source>
</evidence>
<reference evidence="1" key="2">
    <citation type="journal article" date="2021" name="Genome Biol. Evol.">
        <title>Developing a high-quality reference genome for a parasitic bivalve with doubly uniparental inheritance (Bivalvia: Unionida).</title>
        <authorList>
            <person name="Smith C.H."/>
        </authorList>
    </citation>
    <scope>NUCLEOTIDE SEQUENCE</scope>
    <source>
        <strain evidence="1">CHS0354</strain>
        <tissue evidence="1">Mantle</tissue>
    </source>
</reference>
<organism evidence="1 2">
    <name type="scientific">Potamilus streckersoni</name>
    <dbReference type="NCBI Taxonomy" id="2493646"/>
    <lineage>
        <taxon>Eukaryota</taxon>
        <taxon>Metazoa</taxon>
        <taxon>Spiralia</taxon>
        <taxon>Lophotrochozoa</taxon>
        <taxon>Mollusca</taxon>
        <taxon>Bivalvia</taxon>
        <taxon>Autobranchia</taxon>
        <taxon>Heteroconchia</taxon>
        <taxon>Palaeoheterodonta</taxon>
        <taxon>Unionida</taxon>
        <taxon>Unionoidea</taxon>
        <taxon>Unionidae</taxon>
        <taxon>Ambleminae</taxon>
        <taxon>Lampsilini</taxon>
        <taxon>Potamilus</taxon>
    </lineage>
</organism>
<dbReference type="AlphaFoldDB" id="A0AAE0T7G1"/>
<evidence type="ECO:0000313" key="1">
    <source>
        <dbReference type="EMBL" id="KAK3604675.1"/>
    </source>
</evidence>
<gene>
    <name evidence="1" type="ORF">CHS0354_009287</name>
</gene>
<reference evidence="1" key="3">
    <citation type="submission" date="2023-05" db="EMBL/GenBank/DDBJ databases">
        <authorList>
            <person name="Smith C.H."/>
        </authorList>
    </citation>
    <scope>NUCLEOTIDE SEQUENCE</scope>
    <source>
        <strain evidence="1">CHS0354</strain>
        <tissue evidence="1">Mantle</tissue>
    </source>
</reference>
<accession>A0AAE0T7G1</accession>
<dbReference type="Proteomes" id="UP001195483">
    <property type="component" value="Unassembled WGS sequence"/>
</dbReference>
<name>A0AAE0T7G1_9BIVA</name>